<dbReference type="GO" id="GO:0008925">
    <property type="term" value="F:maltose O-acetyltransferase activity"/>
    <property type="evidence" value="ECO:0007669"/>
    <property type="project" value="UniProtKB-EC"/>
</dbReference>
<dbReference type="InterPro" id="IPR011004">
    <property type="entry name" value="Trimer_LpxA-like_sf"/>
</dbReference>
<keyword evidence="2 5" id="KW-0808">Transferase</keyword>
<dbReference type="InterPro" id="IPR051159">
    <property type="entry name" value="Hexapeptide_acetyltransf"/>
</dbReference>
<keyword evidence="3" id="KW-0677">Repeat</keyword>
<protein>
    <submittedName>
        <fullName evidence="5">Maltose O-acetyltransferase</fullName>
        <ecNumber evidence="5">2.3.1.79</ecNumber>
    </submittedName>
</protein>
<evidence type="ECO:0000256" key="3">
    <source>
        <dbReference type="ARBA" id="ARBA00022737"/>
    </source>
</evidence>
<dbReference type="PANTHER" id="PTHR23416:SF23">
    <property type="entry name" value="ACETYLTRANSFERASE C18B11.09C-RELATED"/>
    <property type="match status" value="1"/>
</dbReference>
<comment type="caution">
    <text evidence="5">The sequence shown here is derived from an EMBL/GenBank/DDBJ whole genome shotgun (WGS) entry which is preliminary data.</text>
</comment>
<comment type="similarity">
    <text evidence="1">Belongs to the transferase hexapeptide repeat family.</text>
</comment>
<evidence type="ECO:0000313" key="5">
    <source>
        <dbReference type="EMBL" id="EYD75068.1"/>
    </source>
</evidence>
<evidence type="ECO:0000313" key="6">
    <source>
        <dbReference type="Proteomes" id="UP000019666"/>
    </source>
</evidence>
<dbReference type="AlphaFoldDB" id="A0A017HLR0"/>
<dbReference type="PANTHER" id="PTHR23416">
    <property type="entry name" value="SIALIC ACID SYNTHASE-RELATED"/>
    <property type="match status" value="1"/>
</dbReference>
<dbReference type="EC" id="2.3.1.79" evidence="5"/>
<evidence type="ECO:0000256" key="2">
    <source>
        <dbReference type="ARBA" id="ARBA00022679"/>
    </source>
</evidence>
<dbReference type="InterPro" id="IPR001451">
    <property type="entry name" value="Hexapep"/>
</dbReference>
<dbReference type="STRING" id="442562.Rumeso_03396"/>
<proteinExistence type="inferred from homology"/>
<keyword evidence="4 5" id="KW-0012">Acyltransferase</keyword>
<sequence length="143" mass="15305">MTVGEGCRLIDVRFSSEPYLVTLGDRVSATSTRFETHDGGVWVFRPQMPGIDVVRPITVGNDVFIGYGSIIMPGVTIGNNVVVGAGSVVTKDVPSDVVVAGVPARIIKSVEDYRSGVLGKSHDTKGMGEADKRAYYLRAFDGR</sequence>
<accession>A0A017HLR0</accession>
<dbReference type="PROSITE" id="PS00101">
    <property type="entry name" value="HEXAPEP_TRANSFERASES"/>
    <property type="match status" value="1"/>
</dbReference>
<keyword evidence="6" id="KW-1185">Reference proteome</keyword>
<dbReference type="Gene3D" id="2.160.10.10">
    <property type="entry name" value="Hexapeptide repeat proteins"/>
    <property type="match status" value="1"/>
</dbReference>
<dbReference type="InterPro" id="IPR018357">
    <property type="entry name" value="Hexapep_transf_CS"/>
</dbReference>
<organism evidence="5 6">
    <name type="scientific">Rubellimicrobium mesophilum DSM 19309</name>
    <dbReference type="NCBI Taxonomy" id="442562"/>
    <lineage>
        <taxon>Bacteria</taxon>
        <taxon>Pseudomonadati</taxon>
        <taxon>Pseudomonadota</taxon>
        <taxon>Alphaproteobacteria</taxon>
        <taxon>Rhodobacterales</taxon>
        <taxon>Roseobacteraceae</taxon>
        <taxon>Rubellimicrobium</taxon>
    </lineage>
</organism>
<reference evidence="5 6" key="1">
    <citation type="submission" date="2013-02" db="EMBL/GenBank/DDBJ databases">
        <authorList>
            <person name="Fiebig A."/>
            <person name="Goeker M."/>
            <person name="Klenk H.-P.P."/>
        </authorList>
    </citation>
    <scope>NUCLEOTIDE SEQUENCE [LARGE SCALE GENOMIC DNA]</scope>
    <source>
        <strain evidence="5 6">DSM 19309</strain>
    </source>
</reference>
<dbReference type="Pfam" id="PF00132">
    <property type="entry name" value="Hexapep"/>
    <property type="match status" value="1"/>
</dbReference>
<name>A0A017HLR0_9RHOB</name>
<dbReference type="HOGENOM" id="CLU_051638_12_2_5"/>
<dbReference type="SUPFAM" id="SSF51161">
    <property type="entry name" value="Trimeric LpxA-like enzymes"/>
    <property type="match status" value="1"/>
</dbReference>
<dbReference type="Proteomes" id="UP000019666">
    <property type="component" value="Unassembled WGS sequence"/>
</dbReference>
<evidence type="ECO:0000256" key="1">
    <source>
        <dbReference type="ARBA" id="ARBA00007274"/>
    </source>
</evidence>
<dbReference type="EMBL" id="AOSK01000094">
    <property type="protein sequence ID" value="EYD75068.1"/>
    <property type="molecule type" value="Genomic_DNA"/>
</dbReference>
<evidence type="ECO:0000256" key="4">
    <source>
        <dbReference type="ARBA" id="ARBA00023315"/>
    </source>
</evidence>
<gene>
    <name evidence="5" type="ORF">Rumeso_03396</name>
</gene>